<dbReference type="CDD" id="cd22641">
    <property type="entry name" value="C24-like"/>
    <property type="match status" value="1"/>
</dbReference>
<dbReference type="KEGG" id="vg:40079273"/>
<proteinExistence type="predicted"/>
<name>A0A0U4JYA4_9CAUD</name>
<accession>A0A0U4JYA4</accession>
<evidence type="ECO:0000313" key="3">
    <source>
        <dbReference type="Proteomes" id="UP000222888"/>
    </source>
</evidence>
<evidence type="ECO:0000259" key="1">
    <source>
        <dbReference type="Pfam" id="PF07484"/>
    </source>
</evidence>
<dbReference type="Pfam" id="PF07484">
    <property type="entry name" value="Collar"/>
    <property type="match status" value="1"/>
</dbReference>
<dbReference type="InterPro" id="IPR037053">
    <property type="entry name" value="Phage_tail_collar_dom_sf"/>
</dbReference>
<dbReference type="Gene3D" id="3.90.1340.10">
    <property type="entry name" value="Phage tail collar domain"/>
    <property type="match status" value="1"/>
</dbReference>
<gene>
    <name evidence="2" type="primary">20</name>
    <name evidence="2" type="ORF">CAPNMURICA_20</name>
</gene>
<protein>
    <submittedName>
        <fullName evidence="2">Tail protein</fullName>
    </submittedName>
</protein>
<feature type="domain" description="Phage tail collar" evidence="1">
    <location>
        <begin position="62"/>
        <end position="118"/>
    </location>
</feature>
<keyword evidence="3" id="KW-1185">Reference proteome</keyword>
<dbReference type="Proteomes" id="UP000222888">
    <property type="component" value="Segment"/>
</dbReference>
<dbReference type="InterPro" id="IPR011083">
    <property type="entry name" value="Phage_tail_collar_dom"/>
</dbReference>
<dbReference type="SUPFAM" id="SSF88874">
    <property type="entry name" value="Receptor-binding domain of short tail fibre protein gp12"/>
    <property type="match status" value="1"/>
</dbReference>
<evidence type="ECO:0000313" key="2">
    <source>
        <dbReference type="EMBL" id="ALY08620.1"/>
    </source>
</evidence>
<dbReference type="GeneID" id="40079273"/>
<dbReference type="OrthoDB" id="2121at10239"/>
<sequence>MASVSGFTAERLQIIEKTTVVGGNVNAIGNLILNTREGAQLDAGSVIGLKGDVGPERPQVAGVISIFGGTVPPPGWMLCDGAAISRTTFADLFASIGTAYGAGNGTTTFNIPDFRGRVAVGYDATQTEFDNLGEKGGAKTHTLTTAEMPTHNHTIKGYQGVDNKDFSGTNGAFAAADAATAVYDQMTGYAGGGAAHNNLQPYSVAQYIISIGNIAAAVETAETYVGRGTTADRNLFFGTPATDAARVALANRQIIWFNSDLGWEESYYATEGKTGLLVPGLRQPHASGWYPTGPGPMVLLEPSTFSAQTANSWVKGWGTPVRRRGGTDWFVSTDGRVIEFRKAGRYDIRAWTVQQTGAGTANYSLRLVENNGTTVVRTVDGNGFPLNSSLYTRVHSEMDDTIADVGQKVGLYLDAGTLDLHVSGIAPRGQFIVRYIGPPLVSD</sequence>
<organism evidence="2 3">
    <name type="scientific">Arthrobacter phage CapnMurica</name>
    <dbReference type="NCBI Taxonomy" id="1772294"/>
    <lineage>
        <taxon>Viruses</taxon>
        <taxon>Duplodnaviria</taxon>
        <taxon>Heunggongvirae</taxon>
        <taxon>Uroviricota</taxon>
        <taxon>Caudoviricetes</taxon>
        <taxon>Gordonvirus</taxon>
        <taxon>Gordonvirus captnmurica</taxon>
    </lineage>
</organism>
<dbReference type="EMBL" id="KU160641">
    <property type="protein sequence ID" value="ALY08620.1"/>
    <property type="molecule type" value="Genomic_DNA"/>
</dbReference>
<dbReference type="RefSeq" id="YP_009603393.1">
    <property type="nucleotide sequence ID" value="NC_041951.1"/>
</dbReference>
<reference evidence="2 3" key="1">
    <citation type="submission" date="2015-11" db="EMBL/GenBank/DDBJ databases">
        <authorList>
            <person name="Amegashie A.K."/>
            <person name="Borst K.R."/>
            <person name="Casazza W.J."/>
            <person name="Chen K.H."/>
            <person name="Evans D.R."/>
            <person name="Huang J."/>
            <person name="Kaku B.M."/>
            <person name="Khetarpal S.K."/>
            <person name="Keifer M.E."/>
            <person name="Kolev H.M."/>
            <person name="McDonald H.N."/>
            <person name="Nkangabwa M.S."/>
            <person name="Rickstrew G.A."/>
            <person name="Schlossman J.R."/>
            <person name="Tender C.M."/>
            <person name="Thomas C.G."/>
            <person name="Vanderveen L.N."/>
            <person name="Varma R.N."/>
            <person name="Wong N."/>
            <person name="Zhang C.W."/>
            <person name="Cutting C.L."/>
            <person name="Davison P.A."/>
            <person name="Braun M.A."/>
            <person name="Lopez A.J."/>
            <person name="Jarvik J.W."/>
            <person name="Bradley K.W."/>
            <person name="Asai D.J."/>
            <person name="Bowman C.A."/>
            <person name="Russell D.A."/>
            <person name="Pope W.H."/>
            <person name="Jacobs-Sera D."/>
            <person name="Hendrix R.W."/>
            <person name="Hatfull G.F."/>
        </authorList>
    </citation>
    <scope>NUCLEOTIDE SEQUENCE [LARGE SCALE GENOMIC DNA]</scope>
</reference>